<keyword evidence="3" id="KW-0804">Transcription</keyword>
<evidence type="ECO:0000256" key="1">
    <source>
        <dbReference type="ARBA" id="ARBA00023015"/>
    </source>
</evidence>
<name>A0A1G5II14_9BACT</name>
<proteinExistence type="predicted"/>
<evidence type="ECO:0000313" key="5">
    <source>
        <dbReference type="EMBL" id="SCY75716.1"/>
    </source>
</evidence>
<dbReference type="Proteomes" id="UP000198870">
    <property type="component" value="Unassembled WGS sequence"/>
</dbReference>
<dbReference type="PANTHER" id="PTHR42756">
    <property type="entry name" value="TRANSCRIPTIONAL REGULATOR, MARR"/>
    <property type="match status" value="1"/>
</dbReference>
<dbReference type="GO" id="GO:0003677">
    <property type="term" value="F:DNA binding"/>
    <property type="evidence" value="ECO:0007669"/>
    <property type="project" value="UniProtKB-KW"/>
</dbReference>
<feature type="domain" description="HTH marR-type" evidence="4">
    <location>
        <begin position="1"/>
        <end position="134"/>
    </location>
</feature>
<dbReference type="STRING" id="419481.SAMN05216233_12033"/>
<dbReference type="InterPro" id="IPR000835">
    <property type="entry name" value="HTH_MarR-typ"/>
</dbReference>
<accession>A0A1G5II14</accession>
<evidence type="ECO:0000256" key="3">
    <source>
        <dbReference type="ARBA" id="ARBA00023163"/>
    </source>
</evidence>
<dbReference type="GO" id="GO:0003700">
    <property type="term" value="F:DNA-binding transcription factor activity"/>
    <property type="evidence" value="ECO:0007669"/>
    <property type="project" value="InterPro"/>
</dbReference>
<reference evidence="5 6" key="1">
    <citation type="submission" date="2016-10" db="EMBL/GenBank/DDBJ databases">
        <authorList>
            <person name="de Groot N.N."/>
        </authorList>
    </citation>
    <scope>NUCLEOTIDE SEQUENCE [LARGE SCALE GENOMIC DNA]</scope>
    <source>
        <strain evidence="5 6">AA1</strain>
    </source>
</reference>
<dbReference type="AlphaFoldDB" id="A0A1G5II14"/>
<dbReference type="InterPro" id="IPR036388">
    <property type="entry name" value="WH-like_DNA-bd_sf"/>
</dbReference>
<dbReference type="Gene3D" id="1.10.10.10">
    <property type="entry name" value="Winged helix-like DNA-binding domain superfamily/Winged helix DNA-binding domain"/>
    <property type="match status" value="1"/>
</dbReference>
<keyword evidence="2 5" id="KW-0238">DNA-binding</keyword>
<dbReference type="SMART" id="SM00347">
    <property type="entry name" value="HTH_MARR"/>
    <property type="match status" value="1"/>
</dbReference>
<sequence>MLISLISRIRDKANRFITAELSQHGIKGLAPVHGDLLVALLIHSELTMKEIADILDRKKSTVTTLVDKLITLGYASKRQDEMDGRSWRIFLTPAGKALQGDLIDISEKLMEKIYRGVPEADRREVTRILNGINTHWEP</sequence>
<dbReference type="InterPro" id="IPR036390">
    <property type="entry name" value="WH_DNA-bd_sf"/>
</dbReference>
<keyword evidence="6" id="KW-1185">Reference proteome</keyword>
<dbReference type="PROSITE" id="PS50995">
    <property type="entry name" value="HTH_MARR_2"/>
    <property type="match status" value="1"/>
</dbReference>
<dbReference type="Pfam" id="PF12802">
    <property type="entry name" value="MarR_2"/>
    <property type="match status" value="1"/>
</dbReference>
<dbReference type="SUPFAM" id="SSF46785">
    <property type="entry name" value="Winged helix' DNA-binding domain"/>
    <property type="match status" value="1"/>
</dbReference>
<evidence type="ECO:0000259" key="4">
    <source>
        <dbReference type="PROSITE" id="PS50995"/>
    </source>
</evidence>
<gene>
    <name evidence="5" type="ORF">SAMN05216233_12033</name>
</gene>
<evidence type="ECO:0000313" key="6">
    <source>
        <dbReference type="Proteomes" id="UP000198870"/>
    </source>
</evidence>
<dbReference type="PANTHER" id="PTHR42756:SF1">
    <property type="entry name" value="TRANSCRIPTIONAL REPRESSOR OF EMRAB OPERON"/>
    <property type="match status" value="1"/>
</dbReference>
<keyword evidence="1" id="KW-0805">Transcription regulation</keyword>
<evidence type="ECO:0000256" key="2">
    <source>
        <dbReference type="ARBA" id="ARBA00023125"/>
    </source>
</evidence>
<protein>
    <submittedName>
        <fullName evidence="5">DNA-binding transcriptional regulator, MarR family</fullName>
    </submittedName>
</protein>
<organism evidence="5 6">
    <name type="scientific">Desulfoluna spongiiphila</name>
    <dbReference type="NCBI Taxonomy" id="419481"/>
    <lineage>
        <taxon>Bacteria</taxon>
        <taxon>Pseudomonadati</taxon>
        <taxon>Thermodesulfobacteriota</taxon>
        <taxon>Desulfobacteria</taxon>
        <taxon>Desulfobacterales</taxon>
        <taxon>Desulfolunaceae</taxon>
        <taxon>Desulfoluna</taxon>
    </lineage>
</organism>
<dbReference type="EMBL" id="FMUX01000020">
    <property type="protein sequence ID" value="SCY75716.1"/>
    <property type="molecule type" value="Genomic_DNA"/>
</dbReference>